<dbReference type="KEGG" id="tim:GMBLW1_26970"/>
<dbReference type="EMBL" id="LR593887">
    <property type="protein sequence ID" value="VTR97952.1"/>
    <property type="molecule type" value="Genomic_DNA"/>
</dbReference>
<name>A0A6C2YJH0_9BACT</name>
<dbReference type="Proteomes" id="UP000464378">
    <property type="component" value="Chromosome"/>
</dbReference>
<reference evidence="1" key="1">
    <citation type="submission" date="2019-04" db="EMBL/GenBank/DDBJ databases">
        <authorList>
            <consortium name="Science for Life Laboratories"/>
        </authorList>
    </citation>
    <scope>NUCLEOTIDE SEQUENCE</scope>
    <source>
        <strain evidence="1">MBLW1</strain>
    </source>
</reference>
<dbReference type="Gene3D" id="3.20.20.150">
    <property type="entry name" value="Divalent-metal-dependent TIM barrel enzymes"/>
    <property type="match status" value="1"/>
</dbReference>
<protein>
    <recommendedName>
        <fullName evidence="3">Xylose isomerase-like TIM barrel domain-containing protein</fullName>
    </recommendedName>
</protein>
<organism evidence="1">
    <name type="scientific">Tuwongella immobilis</name>
    <dbReference type="NCBI Taxonomy" id="692036"/>
    <lineage>
        <taxon>Bacteria</taxon>
        <taxon>Pseudomonadati</taxon>
        <taxon>Planctomycetota</taxon>
        <taxon>Planctomycetia</taxon>
        <taxon>Gemmatales</taxon>
        <taxon>Gemmataceae</taxon>
        <taxon>Tuwongella</taxon>
    </lineage>
</organism>
<evidence type="ECO:0000313" key="1">
    <source>
        <dbReference type="EMBL" id="VIP01263.1"/>
    </source>
</evidence>
<dbReference type="GO" id="GO:0016853">
    <property type="term" value="F:isomerase activity"/>
    <property type="evidence" value="ECO:0007669"/>
    <property type="project" value="UniProtKB-KW"/>
</dbReference>
<keyword evidence="2" id="KW-1185">Reference proteome</keyword>
<keyword evidence="1" id="KW-0413">Isomerase</keyword>
<dbReference type="EMBL" id="LR586016">
    <property type="protein sequence ID" value="VIP01263.1"/>
    <property type="molecule type" value="Genomic_DNA"/>
</dbReference>
<sequence length="319" mass="35557">MRVLGTPAESLSHAIRKPTIFKVDILMRSGLALTLGLALMCGVMPIPASAMAAEPTLFDRGNLVAWCIVPFDSKNRTPADRAEMAERLGFRKIAYDWREQHVADFEKEILEYRKRNLEFFAFWSVHPKAFELFAKYDLHPQIWYMFPSPNAATQEAKIDAAVQHLLPLVKQTAKANCSLGLYNHGGWSGEPANLVAVCKRLREQHGAKHVGIVYNLHHAHDHLTDFAESLAAMKPYLLCLNLNGTNPKGPKILQLGAGSMDLAMLKIIRDSGYSGPIGIIGHTNDDVELRLKDNLDGLDWLLPQLAGQPAGNKPMYRTR</sequence>
<dbReference type="SUPFAM" id="SSF51658">
    <property type="entry name" value="Xylose isomerase-like"/>
    <property type="match status" value="1"/>
</dbReference>
<dbReference type="InterPro" id="IPR036237">
    <property type="entry name" value="Xyl_isomerase-like_sf"/>
</dbReference>
<proteinExistence type="predicted"/>
<dbReference type="AlphaFoldDB" id="A0A6C2YJH0"/>
<gene>
    <name evidence="1" type="ORF">GMBLW1_26970</name>
</gene>
<evidence type="ECO:0008006" key="3">
    <source>
        <dbReference type="Google" id="ProtNLM"/>
    </source>
</evidence>
<accession>A0A6C2YJH0</accession>
<evidence type="ECO:0000313" key="2">
    <source>
        <dbReference type="Proteomes" id="UP000464378"/>
    </source>
</evidence>
<dbReference type="InParanoid" id="A0A6C2YJH0"/>